<evidence type="ECO:0000256" key="2">
    <source>
        <dbReference type="ARBA" id="ARBA00022723"/>
    </source>
</evidence>
<evidence type="ECO:0000313" key="7">
    <source>
        <dbReference type="EMBL" id="UTI63855.1"/>
    </source>
</evidence>
<protein>
    <submittedName>
        <fullName evidence="7">DUF2231 domain-containing protein</fullName>
    </submittedName>
</protein>
<evidence type="ECO:0000256" key="3">
    <source>
        <dbReference type="ARBA" id="ARBA00023004"/>
    </source>
</evidence>
<feature type="transmembrane region" description="Helical" evidence="5">
    <location>
        <begin position="80"/>
        <end position="100"/>
    </location>
</feature>
<gene>
    <name evidence="7" type="ORF">NBH00_21230</name>
</gene>
<keyword evidence="1 4" id="KW-0349">Heme</keyword>
<dbReference type="InterPro" id="IPR036909">
    <property type="entry name" value="Cyt_c-like_dom_sf"/>
</dbReference>
<dbReference type="RefSeq" id="WP_254570576.1">
    <property type="nucleotide sequence ID" value="NZ_CP098502.1"/>
</dbReference>
<dbReference type="Pfam" id="PF09990">
    <property type="entry name" value="DUF2231"/>
    <property type="match status" value="1"/>
</dbReference>
<sequence>MPPHLSELHGAATHLAVVAIPLYAVIMGLRRYGRGGATLVTVEPWVLGAAVVGVAASGLTGLLVWGQAQQQLRGHAFRNGTVHFWLGIALALVVVGTAALRYRPLRTGGTTAVGTALAAVAVLAFAMVAVQGYVGGRMTYEHGVGVEAGGQFAQTARGAGALNLALVAGMSPVKAGAQAFSTTGLGCAACHGDHAQGARGPGLGGGRELDAFRRVHAHGLFPPSVVTDKDFAAINAFLRTQPRVRGGD</sequence>
<dbReference type="Gene3D" id="1.10.760.10">
    <property type="entry name" value="Cytochrome c-like domain"/>
    <property type="match status" value="1"/>
</dbReference>
<keyword evidence="5" id="KW-0472">Membrane</keyword>
<evidence type="ECO:0000313" key="8">
    <source>
        <dbReference type="Proteomes" id="UP001056035"/>
    </source>
</evidence>
<accession>A0ABY5DT47</accession>
<dbReference type="InterPro" id="IPR019251">
    <property type="entry name" value="DUF2231_TM"/>
</dbReference>
<reference evidence="7 8" key="1">
    <citation type="submission" date="2022-06" db="EMBL/GenBank/DDBJ databases">
        <title>Paraconexibacter antarcticus.</title>
        <authorList>
            <person name="Kim C.S."/>
        </authorList>
    </citation>
    <scope>NUCLEOTIDE SEQUENCE [LARGE SCALE GENOMIC DNA]</scope>
    <source>
        <strain evidence="7 8">02-257</strain>
    </source>
</reference>
<keyword evidence="8" id="KW-1185">Reference proteome</keyword>
<dbReference type="Proteomes" id="UP001056035">
    <property type="component" value="Chromosome"/>
</dbReference>
<dbReference type="InterPro" id="IPR009056">
    <property type="entry name" value="Cyt_c-like_dom"/>
</dbReference>
<evidence type="ECO:0000256" key="4">
    <source>
        <dbReference type="PROSITE-ProRule" id="PRU00433"/>
    </source>
</evidence>
<proteinExistence type="predicted"/>
<feature type="domain" description="Cytochrome c" evidence="6">
    <location>
        <begin position="171"/>
        <end position="248"/>
    </location>
</feature>
<keyword evidence="5" id="KW-0812">Transmembrane</keyword>
<dbReference type="PROSITE" id="PS51007">
    <property type="entry name" value="CYTC"/>
    <property type="match status" value="1"/>
</dbReference>
<keyword evidence="2 4" id="KW-0479">Metal-binding</keyword>
<organism evidence="7 8">
    <name type="scientific">Paraconexibacter antarcticus</name>
    <dbReference type="NCBI Taxonomy" id="2949664"/>
    <lineage>
        <taxon>Bacteria</taxon>
        <taxon>Bacillati</taxon>
        <taxon>Actinomycetota</taxon>
        <taxon>Thermoleophilia</taxon>
        <taxon>Solirubrobacterales</taxon>
        <taxon>Paraconexibacteraceae</taxon>
        <taxon>Paraconexibacter</taxon>
    </lineage>
</organism>
<evidence type="ECO:0000259" key="6">
    <source>
        <dbReference type="PROSITE" id="PS51007"/>
    </source>
</evidence>
<evidence type="ECO:0000256" key="1">
    <source>
        <dbReference type="ARBA" id="ARBA00022617"/>
    </source>
</evidence>
<keyword evidence="3 4" id="KW-0408">Iron</keyword>
<name>A0ABY5DT47_9ACTN</name>
<evidence type="ECO:0000256" key="5">
    <source>
        <dbReference type="SAM" id="Phobius"/>
    </source>
</evidence>
<keyword evidence="5" id="KW-1133">Transmembrane helix</keyword>
<dbReference type="SUPFAM" id="SSF46626">
    <property type="entry name" value="Cytochrome c"/>
    <property type="match status" value="1"/>
</dbReference>
<dbReference type="EMBL" id="CP098502">
    <property type="protein sequence ID" value="UTI63855.1"/>
    <property type="molecule type" value="Genomic_DNA"/>
</dbReference>
<feature type="transmembrane region" description="Helical" evidence="5">
    <location>
        <begin position="45"/>
        <end position="68"/>
    </location>
</feature>
<feature type="transmembrane region" description="Helical" evidence="5">
    <location>
        <begin position="112"/>
        <end position="134"/>
    </location>
</feature>
<feature type="transmembrane region" description="Helical" evidence="5">
    <location>
        <begin position="12"/>
        <end position="33"/>
    </location>
</feature>